<evidence type="ECO:0000313" key="2">
    <source>
        <dbReference type="Proteomes" id="UP001565471"/>
    </source>
</evidence>
<reference evidence="1 2" key="1">
    <citation type="submission" date="2024-07" db="EMBL/GenBank/DDBJ databases">
        <title>Genomic Encyclopedia of Type Strains, Phase V (KMG-V): Genome sequencing to study the core and pangenomes of soil and plant-associated prokaryotes.</title>
        <authorList>
            <person name="Whitman W."/>
        </authorList>
    </citation>
    <scope>NUCLEOTIDE SEQUENCE [LARGE SCALE GENOMIC DNA]</scope>
    <source>
        <strain evidence="1 2">USDA 415</strain>
    </source>
</reference>
<gene>
    <name evidence="1" type="ORF">ABIF29_007076</name>
</gene>
<dbReference type="Proteomes" id="UP001565471">
    <property type="component" value="Unassembled WGS sequence"/>
</dbReference>
<sequence>MHSVNWRITSIHLNNISAATNFKSMSIRSPHGIAARTARTATKVMVAVLAGPDAPLVATPAELPRWRRLTPLALWSTVTVRDSSPDEILRCVAAEVARQDVEAPQVILLGEGKVARTALELVLRGTLDCAGLLAIAVPCAPLPFRIVPTAAAIRLVVQRENCADAPEFFITTLQATDIDARIIRLDPAAAKVARAAASAAETFVLELVANASRQSRHHGV</sequence>
<protein>
    <recommendedName>
        <fullName evidence="3">Alpha/beta hydrolase</fullName>
    </recommendedName>
</protein>
<comment type="caution">
    <text evidence="1">The sequence shown here is derived from an EMBL/GenBank/DDBJ whole genome shotgun (WGS) entry which is preliminary data.</text>
</comment>
<dbReference type="RefSeq" id="WP_240536849.1">
    <property type="nucleotide sequence ID" value="NZ_BJNL01000031.1"/>
</dbReference>
<accession>A0ABV4F9Y0</accession>
<keyword evidence="2" id="KW-1185">Reference proteome</keyword>
<evidence type="ECO:0000313" key="1">
    <source>
        <dbReference type="EMBL" id="MEY9320277.1"/>
    </source>
</evidence>
<dbReference type="EMBL" id="JBGBZA010000002">
    <property type="protein sequence ID" value="MEY9320277.1"/>
    <property type="molecule type" value="Genomic_DNA"/>
</dbReference>
<dbReference type="GeneID" id="92951804"/>
<organism evidence="1 2">
    <name type="scientific">Bradyrhizobium elkanii</name>
    <dbReference type="NCBI Taxonomy" id="29448"/>
    <lineage>
        <taxon>Bacteria</taxon>
        <taxon>Pseudomonadati</taxon>
        <taxon>Pseudomonadota</taxon>
        <taxon>Alphaproteobacteria</taxon>
        <taxon>Hyphomicrobiales</taxon>
        <taxon>Nitrobacteraceae</taxon>
        <taxon>Bradyrhizobium</taxon>
    </lineage>
</organism>
<evidence type="ECO:0008006" key="3">
    <source>
        <dbReference type="Google" id="ProtNLM"/>
    </source>
</evidence>
<name>A0ABV4F9Y0_BRAEL</name>
<proteinExistence type="predicted"/>